<dbReference type="Proteomes" id="UP000028643">
    <property type="component" value="Unassembled WGS sequence"/>
</dbReference>
<dbReference type="EMBL" id="JPQT01000108">
    <property type="protein sequence ID" value="KFE50859.1"/>
    <property type="molecule type" value="Genomic_DNA"/>
</dbReference>
<evidence type="ECO:0000313" key="1">
    <source>
        <dbReference type="EMBL" id="KFE50859.1"/>
    </source>
</evidence>
<name>A0A085V5Z6_PSESX</name>
<dbReference type="AlphaFoldDB" id="A0A085V5Z6"/>
<reference evidence="1 2" key="1">
    <citation type="submission" date="2014-07" db="EMBL/GenBank/DDBJ databases">
        <title>Draft Genome Sequences of Environmental Pseudomonas syringae strains.</title>
        <authorList>
            <person name="Baltrus D.A."/>
            <person name="Berge O."/>
            <person name="Morris C."/>
        </authorList>
    </citation>
    <scope>NUCLEOTIDE SEQUENCE [LARGE SCALE GENOMIC DNA]</scope>
    <source>
        <strain evidence="1 2">CEB003</strain>
    </source>
</reference>
<proteinExistence type="predicted"/>
<accession>A0A085V5Z6</accession>
<dbReference type="PATRIC" id="fig|317.174.peg.3203"/>
<gene>
    <name evidence="1" type="ORF">IV02_15665</name>
</gene>
<dbReference type="SUPFAM" id="SSF52402">
    <property type="entry name" value="Adenine nucleotide alpha hydrolases-like"/>
    <property type="match status" value="1"/>
</dbReference>
<sequence length="501" mass="55775">MSSIHEQAMSYVYQQVLQRLLGHFTRAERTALQLLIQRLIVAAGGIERIASFKVMVAFSGGKDSAYTVAFLRAAQLSIAGRSPATFNLRIATMRHAGMTPAVMGNIQRTYSGLFLHDDPRVELLVVDNQYVQVFEPDLPFSQAGREQNRSDMLLNGHLSAGDGRTTFCNSCYLGIAEFFGRAAAWGTGVDALVSGDSRKEQKQYIAWIMRLVPRNAQRFSDWGNQNFNGVLRTIDSIGQAYYQELYGDGSETAGRVVRPLGFPNKSVVPSYITISDLMHSNVEEHWNLLTEFLGFRFDDLAFSFSESDCANPLLMAHMRGLKAQYVQGRAYADGIAEYLELAKTMMRRKQMPQRLIDQALGAYVGEARLQARRELAAAFALEGFGLNEAQLVCLLFSPFVDEGRDLEIFLRRCHPGMLVALPDLHKALAGVSAPEQVIQWLIDISGLSIKGLQNLYLKQRVDFSQQHSIIARVRAADPDKRKISTVDSVTGEAVTEMISGR</sequence>
<protein>
    <submittedName>
        <fullName evidence="1">Uncharacterized protein</fullName>
    </submittedName>
</protein>
<dbReference type="RefSeq" id="WP_047576114.1">
    <property type="nucleotide sequence ID" value="NZ_JPQT01000108.1"/>
</dbReference>
<comment type="caution">
    <text evidence="1">The sequence shown here is derived from an EMBL/GenBank/DDBJ whole genome shotgun (WGS) entry which is preliminary data.</text>
</comment>
<organism evidence="1 2">
    <name type="scientific">Pseudomonas syringae</name>
    <dbReference type="NCBI Taxonomy" id="317"/>
    <lineage>
        <taxon>Bacteria</taxon>
        <taxon>Pseudomonadati</taxon>
        <taxon>Pseudomonadota</taxon>
        <taxon>Gammaproteobacteria</taxon>
        <taxon>Pseudomonadales</taxon>
        <taxon>Pseudomonadaceae</taxon>
        <taxon>Pseudomonas</taxon>
    </lineage>
</organism>
<evidence type="ECO:0000313" key="2">
    <source>
        <dbReference type="Proteomes" id="UP000028643"/>
    </source>
</evidence>